<dbReference type="OrthoDB" id="5370359at2759"/>
<accession>A0A0C9U8X2</accession>
<feature type="coiled-coil region" evidence="1">
    <location>
        <begin position="29"/>
        <end position="73"/>
    </location>
</feature>
<protein>
    <submittedName>
        <fullName evidence="2">Uncharacterized protein</fullName>
    </submittedName>
</protein>
<name>A0A0C9U8X2_SPHS4</name>
<keyword evidence="3" id="KW-1185">Reference proteome</keyword>
<evidence type="ECO:0000313" key="3">
    <source>
        <dbReference type="Proteomes" id="UP000054279"/>
    </source>
</evidence>
<gene>
    <name evidence="2" type="ORF">M422DRAFT_781082</name>
</gene>
<keyword evidence="1" id="KW-0175">Coiled coil</keyword>
<sequence length="111" mass="12450">MAQTLKQAILDDPEDFELPSSETNLREAFLNMAQHMAALEEQLKETEEANQPVEKSEEELEALVAKIRKAAISGIRKQTYDTLSIVDKSNVNIRWNEATGEFKFSGSYGTA</sequence>
<evidence type="ECO:0000256" key="1">
    <source>
        <dbReference type="SAM" id="Coils"/>
    </source>
</evidence>
<proteinExistence type="predicted"/>
<evidence type="ECO:0000313" key="2">
    <source>
        <dbReference type="EMBL" id="KIJ39508.1"/>
    </source>
</evidence>
<reference evidence="2 3" key="1">
    <citation type="submission" date="2014-06" db="EMBL/GenBank/DDBJ databases">
        <title>Evolutionary Origins and Diversification of the Mycorrhizal Mutualists.</title>
        <authorList>
            <consortium name="DOE Joint Genome Institute"/>
            <consortium name="Mycorrhizal Genomics Consortium"/>
            <person name="Kohler A."/>
            <person name="Kuo A."/>
            <person name="Nagy L.G."/>
            <person name="Floudas D."/>
            <person name="Copeland A."/>
            <person name="Barry K.W."/>
            <person name="Cichocki N."/>
            <person name="Veneault-Fourrey C."/>
            <person name="LaButti K."/>
            <person name="Lindquist E.A."/>
            <person name="Lipzen A."/>
            <person name="Lundell T."/>
            <person name="Morin E."/>
            <person name="Murat C."/>
            <person name="Riley R."/>
            <person name="Ohm R."/>
            <person name="Sun H."/>
            <person name="Tunlid A."/>
            <person name="Henrissat B."/>
            <person name="Grigoriev I.V."/>
            <person name="Hibbett D.S."/>
            <person name="Martin F."/>
        </authorList>
    </citation>
    <scope>NUCLEOTIDE SEQUENCE [LARGE SCALE GENOMIC DNA]</scope>
    <source>
        <strain evidence="2 3">SS14</strain>
    </source>
</reference>
<dbReference type="EMBL" id="KN837152">
    <property type="protein sequence ID" value="KIJ39508.1"/>
    <property type="molecule type" value="Genomic_DNA"/>
</dbReference>
<dbReference type="Proteomes" id="UP000054279">
    <property type="component" value="Unassembled WGS sequence"/>
</dbReference>
<dbReference type="AlphaFoldDB" id="A0A0C9U8X2"/>
<dbReference type="HOGENOM" id="CLU_2160041_0_0_1"/>
<organism evidence="2 3">
    <name type="scientific">Sphaerobolus stellatus (strain SS14)</name>
    <dbReference type="NCBI Taxonomy" id="990650"/>
    <lineage>
        <taxon>Eukaryota</taxon>
        <taxon>Fungi</taxon>
        <taxon>Dikarya</taxon>
        <taxon>Basidiomycota</taxon>
        <taxon>Agaricomycotina</taxon>
        <taxon>Agaricomycetes</taxon>
        <taxon>Phallomycetidae</taxon>
        <taxon>Geastrales</taxon>
        <taxon>Sphaerobolaceae</taxon>
        <taxon>Sphaerobolus</taxon>
    </lineage>
</organism>